<keyword evidence="2" id="KW-1185">Reference proteome</keyword>
<organism evidence="1 2">
    <name type="scientific">Phialemonium atrogriseum</name>
    <dbReference type="NCBI Taxonomy" id="1093897"/>
    <lineage>
        <taxon>Eukaryota</taxon>
        <taxon>Fungi</taxon>
        <taxon>Dikarya</taxon>
        <taxon>Ascomycota</taxon>
        <taxon>Pezizomycotina</taxon>
        <taxon>Sordariomycetes</taxon>
        <taxon>Sordariomycetidae</taxon>
        <taxon>Cephalothecales</taxon>
        <taxon>Cephalothecaceae</taxon>
        <taxon>Phialemonium</taxon>
    </lineage>
</organism>
<comment type="caution">
    <text evidence="1">The sequence shown here is derived from an EMBL/GenBank/DDBJ whole genome shotgun (WGS) entry which is preliminary data.</text>
</comment>
<dbReference type="EMBL" id="MU839024">
    <property type="protein sequence ID" value="KAK1763832.1"/>
    <property type="molecule type" value="Genomic_DNA"/>
</dbReference>
<accession>A0AAJ0BTR7</accession>
<reference evidence="1" key="1">
    <citation type="submission" date="2023-06" db="EMBL/GenBank/DDBJ databases">
        <title>Genome-scale phylogeny and comparative genomics of the fungal order Sordariales.</title>
        <authorList>
            <consortium name="Lawrence Berkeley National Laboratory"/>
            <person name="Hensen N."/>
            <person name="Bonometti L."/>
            <person name="Westerberg I."/>
            <person name="Brannstrom I.O."/>
            <person name="Guillou S."/>
            <person name="Cros-Aarteil S."/>
            <person name="Calhoun S."/>
            <person name="Haridas S."/>
            <person name="Kuo A."/>
            <person name="Mondo S."/>
            <person name="Pangilinan J."/>
            <person name="Riley R."/>
            <person name="Labutti K."/>
            <person name="Andreopoulos B."/>
            <person name="Lipzen A."/>
            <person name="Chen C."/>
            <person name="Yanf M."/>
            <person name="Daum C."/>
            <person name="Ng V."/>
            <person name="Clum A."/>
            <person name="Steindorff A."/>
            <person name="Ohm R."/>
            <person name="Martin F."/>
            <person name="Silar P."/>
            <person name="Natvig D."/>
            <person name="Lalanne C."/>
            <person name="Gautier V."/>
            <person name="Ament-Velasquez S.L."/>
            <person name="Kruys A."/>
            <person name="Hutchinson M.I."/>
            <person name="Powell A.J."/>
            <person name="Barry K."/>
            <person name="Miller A.N."/>
            <person name="Grigoriev I.V."/>
            <person name="Debuchy R."/>
            <person name="Gladieux P."/>
            <person name="Thoren M.H."/>
            <person name="Johannesson H."/>
        </authorList>
    </citation>
    <scope>NUCLEOTIDE SEQUENCE</scope>
    <source>
        <strain evidence="1">8032-3</strain>
    </source>
</reference>
<name>A0AAJ0BTR7_9PEZI</name>
<evidence type="ECO:0000313" key="1">
    <source>
        <dbReference type="EMBL" id="KAK1763832.1"/>
    </source>
</evidence>
<gene>
    <name evidence="1" type="ORF">QBC33DRAFT_562417</name>
</gene>
<dbReference type="AlphaFoldDB" id="A0AAJ0BTR7"/>
<dbReference type="RefSeq" id="XP_060280045.1">
    <property type="nucleotide sequence ID" value="XM_060430207.1"/>
</dbReference>
<evidence type="ECO:0000313" key="2">
    <source>
        <dbReference type="Proteomes" id="UP001244011"/>
    </source>
</evidence>
<dbReference type="Proteomes" id="UP001244011">
    <property type="component" value="Unassembled WGS sequence"/>
</dbReference>
<sequence length="93" mass="10256">MATGIVVENRRCYLPLDQRVVRAGFWCGNLSPVAVALGVIILQAGVVILRAVEWILYTSGFRITARARVIAWSVLMAATRLNNYMAAVHGDLR</sequence>
<proteinExistence type="predicted"/>
<protein>
    <submittedName>
        <fullName evidence="1">Uncharacterized protein</fullName>
    </submittedName>
</protein>
<dbReference type="GeneID" id="85313394"/>